<accession>A0A8J5WV53</accession>
<dbReference type="Proteomes" id="UP000729402">
    <property type="component" value="Unassembled WGS sequence"/>
</dbReference>
<comment type="caution">
    <text evidence="1">The sequence shown here is derived from an EMBL/GenBank/DDBJ whole genome shotgun (WGS) entry which is preliminary data.</text>
</comment>
<protein>
    <submittedName>
        <fullName evidence="1">Uncharacterized protein</fullName>
    </submittedName>
</protein>
<evidence type="ECO:0000313" key="1">
    <source>
        <dbReference type="EMBL" id="KAG8095314.1"/>
    </source>
</evidence>
<dbReference type="AlphaFoldDB" id="A0A8J5WV53"/>
<name>A0A8J5WV53_ZIZPA</name>
<evidence type="ECO:0000313" key="2">
    <source>
        <dbReference type="Proteomes" id="UP000729402"/>
    </source>
</evidence>
<keyword evidence="2" id="KW-1185">Reference proteome</keyword>
<reference evidence="1" key="2">
    <citation type="submission" date="2021-02" db="EMBL/GenBank/DDBJ databases">
        <authorList>
            <person name="Kimball J.A."/>
            <person name="Haas M.W."/>
            <person name="Macchietto M."/>
            <person name="Kono T."/>
            <person name="Duquette J."/>
            <person name="Shao M."/>
        </authorList>
    </citation>
    <scope>NUCLEOTIDE SEQUENCE</scope>
    <source>
        <tissue evidence="1">Fresh leaf tissue</tissue>
    </source>
</reference>
<gene>
    <name evidence="1" type="ORF">GUJ93_ZPchr0012g19565</name>
</gene>
<proteinExistence type="predicted"/>
<organism evidence="1 2">
    <name type="scientific">Zizania palustris</name>
    <name type="common">Northern wild rice</name>
    <dbReference type="NCBI Taxonomy" id="103762"/>
    <lineage>
        <taxon>Eukaryota</taxon>
        <taxon>Viridiplantae</taxon>
        <taxon>Streptophyta</taxon>
        <taxon>Embryophyta</taxon>
        <taxon>Tracheophyta</taxon>
        <taxon>Spermatophyta</taxon>
        <taxon>Magnoliopsida</taxon>
        <taxon>Liliopsida</taxon>
        <taxon>Poales</taxon>
        <taxon>Poaceae</taxon>
        <taxon>BOP clade</taxon>
        <taxon>Oryzoideae</taxon>
        <taxon>Oryzeae</taxon>
        <taxon>Zizaniinae</taxon>
        <taxon>Zizania</taxon>
    </lineage>
</organism>
<reference evidence="1" key="1">
    <citation type="journal article" date="2021" name="bioRxiv">
        <title>Whole Genome Assembly and Annotation of Northern Wild Rice, Zizania palustris L., Supports a Whole Genome Duplication in the Zizania Genus.</title>
        <authorList>
            <person name="Haas M."/>
            <person name="Kono T."/>
            <person name="Macchietto M."/>
            <person name="Millas R."/>
            <person name="McGilp L."/>
            <person name="Shao M."/>
            <person name="Duquette J."/>
            <person name="Hirsch C.N."/>
            <person name="Kimball J."/>
        </authorList>
    </citation>
    <scope>NUCLEOTIDE SEQUENCE</scope>
    <source>
        <tissue evidence="1">Fresh leaf tissue</tissue>
    </source>
</reference>
<dbReference type="EMBL" id="JAAALK010000080">
    <property type="protein sequence ID" value="KAG8095314.1"/>
    <property type="molecule type" value="Genomic_DNA"/>
</dbReference>
<sequence>MAVPGGGVASASSWNDLMVLLGVMGMQLALVHISAAEPLPHLSFKNTPIKGMSKCVHRDCLDHWRAIKVISVLAYLFLLYMRYTKGLELDDAIHTAILTQKDMKGKSLPTTLKLG</sequence>